<dbReference type="PANTHER" id="PTHR15651">
    <property type="entry name" value="ARMADILLO REPEAT-CONTAINING PROTEIN 8"/>
    <property type="match status" value="1"/>
</dbReference>
<gene>
    <name evidence="7" type="ORF">AOQ84DRAFT_258347</name>
</gene>
<dbReference type="GO" id="GO:0005737">
    <property type="term" value="C:cytoplasm"/>
    <property type="evidence" value="ECO:0007669"/>
    <property type="project" value="UniProtKB-SubCell"/>
</dbReference>
<evidence type="ECO:0000256" key="6">
    <source>
        <dbReference type="SAM" id="MobiDB-lite"/>
    </source>
</evidence>
<feature type="compositionally biased region" description="Polar residues" evidence="6">
    <location>
        <begin position="435"/>
        <end position="448"/>
    </location>
</feature>
<dbReference type="GO" id="GO:0034657">
    <property type="term" value="C:GID complex"/>
    <property type="evidence" value="ECO:0007669"/>
    <property type="project" value="TreeGrafter"/>
</dbReference>
<feature type="region of interest" description="Disordered" evidence="6">
    <location>
        <begin position="410"/>
        <end position="453"/>
    </location>
</feature>
<reference evidence="7 8" key="1">
    <citation type="journal article" date="2016" name="Nat. Commun.">
        <title>Ectomycorrhizal ecology is imprinted in the genome of the dominant symbiotic fungus Cenococcum geophilum.</title>
        <authorList>
            <consortium name="DOE Joint Genome Institute"/>
            <person name="Peter M."/>
            <person name="Kohler A."/>
            <person name="Ohm R.A."/>
            <person name="Kuo A."/>
            <person name="Krutzmann J."/>
            <person name="Morin E."/>
            <person name="Arend M."/>
            <person name="Barry K.W."/>
            <person name="Binder M."/>
            <person name="Choi C."/>
            <person name="Clum A."/>
            <person name="Copeland A."/>
            <person name="Grisel N."/>
            <person name="Haridas S."/>
            <person name="Kipfer T."/>
            <person name="LaButti K."/>
            <person name="Lindquist E."/>
            <person name="Lipzen A."/>
            <person name="Maire R."/>
            <person name="Meier B."/>
            <person name="Mihaltcheva S."/>
            <person name="Molinier V."/>
            <person name="Murat C."/>
            <person name="Poggeler S."/>
            <person name="Quandt C.A."/>
            <person name="Sperisen C."/>
            <person name="Tritt A."/>
            <person name="Tisserant E."/>
            <person name="Crous P.W."/>
            <person name="Henrissat B."/>
            <person name="Nehls U."/>
            <person name="Egli S."/>
            <person name="Spatafora J.W."/>
            <person name="Grigoriev I.V."/>
            <person name="Martin F.M."/>
        </authorList>
    </citation>
    <scope>NUCLEOTIDE SEQUENCE [LARGE SCALE GENOMIC DNA]</scope>
    <source>
        <strain evidence="7 8">CBS 207.34</strain>
    </source>
</reference>
<organism evidence="7 8">
    <name type="scientific">Glonium stellatum</name>
    <dbReference type="NCBI Taxonomy" id="574774"/>
    <lineage>
        <taxon>Eukaryota</taxon>
        <taxon>Fungi</taxon>
        <taxon>Dikarya</taxon>
        <taxon>Ascomycota</taxon>
        <taxon>Pezizomycotina</taxon>
        <taxon>Dothideomycetes</taxon>
        <taxon>Pleosporomycetidae</taxon>
        <taxon>Gloniales</taxon>
        <taxon>Gloniaceae</taxon>
        <taxon>Glonium</taxon>
    </lineage>
</organism>
<feature type="compositionally biased region" description="Acidic residues" evidence="6">
    <location>
        <begin position="678"/>
        <end position="697"/>
    </location>
</feature>
<sequence>ILPPLLEALAPSEVSSKLIVATLRTLILIVDATALDRPRTETVDGPLRPSATASIPGLLYTRSVVDGLAEILAQTSPSSTVHQQISLTAQLISKTCREEHQQRMLLNAGILELLATKLAGIATSGDSSLRAAGADSRPPSRDALPSIYLADILEAIGTIMQNSNYRTARFLYSPAIVGVFPVMKSTVGFEGMVPSFDSYSASQGTPQGASFDRLLPRLQAVQSKTESSFSKAFPALGSFSAAGEFARVSSYSDLQSQPASRTISGDEFESPIFMWLIHVARRGQGHDRLTATWVLSLLKRFSDAYPSDESSKNRERALAFLIVPLVVKMIEEATGGGSGSGSGSGFPDQKPKTARGAPNPQDASDARRILERAPAVLAALIDQSAALQKAAVEAKAITKLCQMLKRSFDPVPASSKPLWSPRSSSSSASASASATLQDPTIDPPSSTLGRPGMSPEILHALKVREAALKALAAIADKEDQYRKIVIENGAVACITDSLLPYPETAGDSPDGNPVPVLIAACHAARSMSRSVSVLRTSLIDYGVAKPILALLKHPDVNVQIAATEVLCNLVLHFSPMRDDLIEAGSLKTICEHAHSANPAMRLNSLWALKHMVLTAPNDIKVSCLEELGTGWLVQAITGELRDFSHPQKERSQVSTPIGMGTPNAAGEQVDLLNAVDEPSMDIDDVTSSSDDEDDEPMTDSMGSLRRPRQLRFTTASQIRARLRAIKDTEQDPRLRAERDDLRIQEQALDFIRNLIAESKSGACEMIDHLLDTIGRTRFFDIMASKLRPK</sequence>
<evidence type="ECO:0000256" key="2">
    <source>
        <dbReference type="ARBA" id="ARBA00004496"/>
    </source>
</evidence>
<comment type="subcellular location">
    <subcellularLocation>
        <location evidence="2">Cytoplasm</location>
    </subcellularLocation>
    <subcellularLocation>
        <location evidence="1">Nucleus</location>
    </subcellularLocation>
</comment>
<dbReference type="OrthoDB" id="5559898at2759"/>
<keyword evidence="4" id="KW-0677">Repeat</keyword>
<dbReference type="Gene3D" id="1.25.10.10">
    <property type="entry name" value="Leucine-rich Repeat Variant"/>
    <property type="match status" value="1"/>
</dbReference>
<feature type="non-terminal residue" evidence="7">
    <location>
        <position position="1"/>
    </location>
</feature>
<evidence type="ECO:0000256" key="4">
    <source>
        <dbReference type="ARBA" id="ARBA00022737"/>
    </source>
</evidence>
<feature type="compositionally biased region" description="Low complexity" evidence="6">
    <location>
        <begin position="413"/>
        <end position="434"/>
    </location>
</feature>
<dbReference type="InterPro" id="IPR016024">
    <property type="entry name" value="ARM-type_fold"/>
</dbReference>
<evidence type="ECO:0000313" key="8">
    <source>
        <dbReference type="Proteomes" id="UP000250140"/>
    </source>
</evidence>
<protein>
    <submittedName>
        <fullName evidence="7">ARM repeat-containing protein</fullName>
    </submittedName>
</protein>
<dbReference type="EMBL" id="KV748528">
    <property type="protein sequence ID" value="OCL14804.1"/>
    <property type="molecule type" value="Genomic_DNA"/>
</dbReference>
<dbReference type="InterPro" id="IPR011989">
    <property type="entry name" value="ARM-like"/>
</dbReference>
<feature type="compositionally biased region" description="Gly residues" evidence="6">
    <location>
        <begin position="334"/>
        <end position="344"/>
    </location>
</feature>
<keyword evidence="8" id="KW-1185">Reference proteome</keyword>
<dbReference type="GO" id="GO:0043161">
    <property type="term" value="P:proteasome-mediated ubiquitin-dependent protein catabolic process"/>
    <property type="evidence" value="ECO:0007669"/>
    <property type="project" value="TreeGrafter"/>
</dbReference>
<dbReference type="Proteomes" id="UP000250140">
    <property type="component" value="Unassembled WGS sequence"/>
</dbReference>
<keyword evidence="5" id="KW-0539">Nucleus</keyword>
<evidence type="ECO:0000256" key="3">
    <source>
        <dbReference type="ARBA" id="ARBA00022490"/>
    </source>
</evidence>
<proteinExistence type="predicted"/>
<feature type="non-terminal residue" evidence="7">
    <location>
        <position position="789"/>
    </location>
</feature>
<accession>A0A8E2JYV0</accession>
<dbReference type="SMART" id="SM00185">
    <property type="entry name" value="ARM"/>
    <property type="match status" value="4"/>
</dbReference>
<dbReference type="InterPro" id="IPR038739">
    <property type="entry name" value="ARMC8/Vid28"/>
</dbReference>
<dbReference type="PANTHER" id="PTHR15651:SF7">
    <property type="entry name" value="ARMADILLO REPEAT-CONTAINING PROTEIN 8"/>
    <property type="match status" value="1"/>
</dbReference>
<evidence type="ECO:0000256" key="1">
    <source>
        <dbReference type="ARBA" id="ARBA00004123"/>
    </source>
</evidence>
<dbReference type="SUPFAM" id="SSF48371">
    <property type="entry name" value="ARM repeat"/>
    <property type="match status" value="2"/>
</dbReference>
<dbReference type="GO" id="GO:0005634">
    <property type="term" value="C:nucleus"/>
    <property type="evidence" value="ECO:0007669"/>
    <property type="project" value="UniProtKB-SubCell"/>
</dbReference>
<evidence type="ECO:0000313" key="7">
    <source>
        <dbReference type="EMBL" id="OCL14804.1"/>
    </source>
</evidence>
<dbReference type="AlphaFoldDB" id="A0A8E2JYV0"/>
<dbReference type="InterPro" id="IPR000225">
    <property type="entry name" value="Armadillo"/>
</dbReference>
<name>A0A8E2JYV0_9PEZI</name>
<keyword evidence="3" id="KW-0963">Cytoplasm</keyword>
<feature type="region of interest" description="Disordered" evidence="6">
    <location>
        <begin position="334"/>
        <end position="363"/>
    </location>
</feature>
<feature type="region of interest" description="Disordered" evidence="6">
    <location>
        <begin position="676"/>
        <end position="706"/>
    </location>
</feature>
<evidence type="ECO:0000256" key="5">
    <source>
        <dbReference type="ARBA" id="ARBA00023242"/>
    </source>
</evidence>